<feature type="signal peptide" evidence="1">
    <location>
        <begin position="1"/>
        <end position="20"/>
    </location>
</feature>
<organism evidence="2 3">
    <name type="scientific">Bernardetia litoralis (strain ATCC 23117 / DSM 6794 / NBRC 15988 / NCIMB 1366 / Fx l1 / Sio-4)</name>
    <name type="common">Flexibacter litoralis</name>
    <dbReference type="NCBI Taxonomy" id="880071"/>
    <lineage>
        <taxon>Bacteria</taxon>
        <taxon>Pseudomonadati</taxon>
        <taxon>Bacteroidota</taxon>
        <taxon>Cytophagia</taxon>
        <taxon>Cytophagales</taxon>
        <taxon>Bernardetiaceae</taxon>
        <taxon>Bernardetia</taxon>
    </lineage>
</organism>
<evidence type="ECO:0000313" key="3">
    <source>
        <dbReference type="Proteomes" id="UP000006054"/>
    </source>
</evidence>
<dbReference type="AlphaFoldDB" id="I4AKX2"/>
<accession>I4AKX2</accession>
<dbReference type="HOGENOM" id="CLU_050008_0_0_10"/>
<keyword evidence="1" id="KW-0732">Signal</keyword>
<gene>
    <name evidence="2" type="ordered locus">Fleli_2230</name>
</gene>
<sequence length="365" mass="42687" precursor="true">MKINLIYVIVLLFCISCSQSIEEKQTQTTIQIVEIKTQKEIPKFQLDSSVVHTDNKYYNLAFQEINQMLLDKIPLDFKRAVFLVEWAYSQGELDYTEFCSQIDKIANDLNKFVAAKGISTYKTAGNYALFEFFTKPHKMNNYKPYTYDFEDFYGEKDHRSMFVSKLLRTHEGQCRSMPILYKILANEIKANAYLALGPNHMYIKHLDEQNKWVNIELTNGNFSSDSWMISSMDISAESIRKGVYMKELSPKEDIAFCLKMLETAYESQYGYSEFGLACLDTSLHYFPTCIPSLAAKSNTLRHFGISFQKKHGKYENDWLKENYKEFKKVNAKMEELGFREMSPEKYEAWVKSMEVERSQQLAKIK</sequence>
<dbReference type="Proteomes" id="UP000006054">
    <property type="component" value="Chromosome"/>
</dbReference>
<evidence type="ECO:0000313" key="2">
    <source>
        <dbReference type="EMBL" id="AFM04607.1"/>
    </source>
</evidence>
<reference evidence="3" key="1">
    <citation type="submission" date="2012-06" db="EMBL/GenBank/DDBJ databases">
        <title>The complete genome of Flexibacter litoralis DSM 6794.</title>
        <authorList>
            <person name="Lucas S."/>
            <person name="Copeland A."/>
            <person name="Lapidus A."/>
            <person name="Glavina del Rio T."/>
            <person name="Dalin E."/>
            <person name="Tice H."/>
            <person name="Bruce D."/>
            <person name="Goodwin L."/>
            <person name="Pitluck S."/>
            <person name="Peters L."/>
            <person name="Ovchinnikova G."/>
            <person name="Lu M."/>
            <person name="Kyrpides N."/>
            <person name="Mavromatis K."/>
            <person name="Ivanova N."/>
            <person name="Brettin T."/>
            <person name="Detter J.C."/>
            <person name="Han C."/>
            <person name="Larimer F."/>
            <person name="Land M."/>
            <person name="Hauser L."/>
            <person name="Markowitz V."/>
            <person name="Cheng J.-F."/>
            <person name="Hugenholtz P."/>
            <person name="Woyke T."/>
            <person name="Wu D."/>
            <person name="Spring S."/>
            <person name="Lang E."/>
            <person name="Kopitz M."/>
            <person name="Brambilla E."/>
            <person name="Klenk H.-P."/>
            <person name="Eisen J.A."/>
        </authorList>
    </citation>
    <scope>NUCLEOTIDE SEQUENCE [LARGE SCALE GENOMIC DNA]</scope>
    <source>
        <strain evidence="3">ATCC 23117 / DSM 6794 / NBRC 15988 / NCIMB 1366 / Sio-4</strain>
    </source>
</reference>
<name>I4AKX2_BERLS</name>
<evidence type="ECO:0000256" key="1">
    <source>
        <dbReference type="SAM" id="SignalP"/>
    </source>
</evidence>
<dbReference type="STRING" id="880071.Fleli_2230"/>
<dbReference type="EMBL" id="CP003345">
    <property type="protein sequence ID" value="AFM04607.1"/>
    <property type="molecule type" value="Genomic_DNA"/>
</dbReference>
<dbReference type="eggNOG" id="ENOG502ZS3U">
    <property type="taxonomic scope" value="Bacteria"/>
</dbReference>
<dbReference type="KEGG" id="fli:Fleli_2230"/>
<dbReference type="OrthoDB" id="1041391at2"/>
<evidence type="ECO:0008006" key="4">
    <source>
        <dbReference type="Google" id="ProtNLM"/>
    </source>
</evidence>
<feature type="chain" id="PRO_5003685842" description="Protein SirB1 N-terminal domain-containing protein" evidence="1">
    <location>
        <begin position="21"/>
        <end position="365"/>
    </location>
</feature>
<proteinExistence type="predicted"/>
<protein>
    <recommendedName>
        <fullName evidence="4">Protein SirB1 N-terminal domain-containing protein</fullName>
    </recommendedName>
</protein>
<keyword evidence="3" id="KW-1185">Reference proteome</keyword>
<dbReference type="RefSeq" id="WP_014798054.1">
    <property type="nucleotide sequence ID" value="NC_018018.1"/>
</dbReference>